<evidence type="ECO:0000256" key="4">
    <source>
        <dbReference type="ARBA" id="ARBA00023136"/>
    </source>
</evidence>
<dbReference type="AlphaFoldDB" id="A0A6J4KEG7"/>
<organism evidence="6">
    <name type="scientific">uncultured Gemmatimonadaceae bacterium</name>
    <dbReference type="NCBI Taxonomy" id="246130"/>
    <lineage>
        <taxon>Bacteria</taxon>
        <taxon>Pseudomonadati</taxon>
        <taxon>Gemmatimonadota</taxon>
        <taxon>Gemmatimonadia</taxon>
        <taxon>Gemmatimonadales</taxon>
        <taxon>Gemmatimonadaceae</taxon>
        <taxon>environmental samples</taxon>
    </lineage>
</organism>
<evidence type="ECO:0000256" key="1">
    <source>
        <dbReference type="ARBA" id="ARBA00004167"/>
    </source>
</evidence>
<dbReference type="GO" id="GO:0016020">
    <property type="term" value="C:membrane"/>
    <property type="evidence" value="ECO:0007669"/>
    <property type="project" value="UniProtKB-SubCell"/>
</dbReference>
<dbReference type="SUPFAM" id="SSF56935">
    <property type="entry name" value="Porins"/>
    <property type="match status" value="1"/>
</dbReference>
<dbReference type="EMBL" id="CADCTU010000225">
    <property type="protein sequence ID" value="CAA9303516.1"/>
    <property type="molecule type" value="Genomic_DNA"/>
</dbReference>
<evidence type="ECO:0000313" key="6">
    <source>
        <dbReference type="EMBL" id="CAA9303516.1"/>
    </source>
</evidence>
<dbReference type="Pfam" id="PF13620">
    <property type="entry name" value="CarboxypepD_reg"/>
    <property type="match status" value="1"/>
</dbReference>
<gene>
    <name evidence="6" type="ORF">AVDCRST_MAG11-1003</name>
</gene>
<dbReference type="SUPFAM" id="SSF49464">
    <property type="entry name" value="Carboxypeptidase regulatory domain-like"/>
    <property type="match status" value="1"/>
</dbReference>
<dbReference type="InterPro" id="IPR037682">
    <property type="entry name" value="TonB_C"/>
</dbReference>
<reference evidence="6" key="1">
    <citation type="submission" date="2020-02" db="EMBL/GenBank/DDBJ databases">
        <authorList>
            <person name="Meier V. D."/>
        </authorList>
    </citation>
    <scope>NUCLEOTIDE SEQUENCE</scope>
    <source>
        <strain evidence="6">AVDCRST_MAG11</strain>
    </source>
</reference>
<dbReference type="Pfam" id="PF03544">
    <property type="entry name" value="TonB_C"/>
    <property type="match status" value="1"/>
</dbReference>
<evidence type="ECO:0000259" key="5">
    <source>
        <dbReference type="PROSITE" id="PS52015"/>
    </source>
</evidence>
<name>A0A6J4KEG7_9BACT</name>
<proteinExistence type="predicted"/>
<keyword evidence="2" id="KW-0812">Transmembrane</keyword>
<dbReference type="NCBIfam" id="TIGR01352">
    <property type="entry name" value="tonB_Cterm"/>
    <property type="match status" value="1"/>
</dbReference>
<evidence type="ECO:0000256" key="2">
    <source>
        <dbReference type="ARBA" id="ARBA00022692"/>
    </source>
</evidence>
<evidence type="ECO:0000256" key="3">
    <source>
        <dbReference type="ARBA" id="ARBA00022989"/>
    </source>
</evidence>
<dbReference type="GO" id="GO:0055085">
    <property type="term" value="P:transmembrane transport"/>
    <property type="evidence" value="ECO:0007669"/>
    <property type="project" value="InterPro"/>
</dbReference>
<dbReference type="Gene3D" id="2.170.130.10">
    <property type="entry name" value="TonB-dependent receptor, plug domain"/>
    <property type="match status" value="1"/>
</dbReference>
<dbReference type="InterPro" id="IPR037066">
    <property type="entry name" value="Plug_dom_sf"/>
</dbReference>
<sequence length="391" mass="41445">MRASEWFFRLATGVLAGVPALAPAQQPAAPAPAAPARFTVAGQVVDQLGERITGAQLRLASRPGAPPIALTGADGTFQLVGLPAGGDVLLVRRLGFAADTVPFQIPLPPRVPLTVALTPVAQPLAPVLVRASARDYRGPFAEFNRRRDRGFGTFVTRAEITRRRPSRVSDIFRTVNNMRVERSGSLNVIRMRGRSCDPLVWVDGVPLVGGFPDLDAVAPSSLEGIEIYSGVATIPPELIGPRDAGGCGVIVLWSRHGEPNRKKPRKPVSPVELAALVDGYRIFTADQVDTPAQPAPGSQIDPAYPEPLRAGGVPGRVRVEFIVDVDGTVERETIGVVSASNAEFADAVRESVPDARFLPAVRMGKPVRQLVQLTIRFAPAGTGDGGTGPAR</sequence>
<dbReference type="InterPro" id="IPR008969">
    <property type="entry name" value="CarboxyPept-like_regulatory"/>
</dbReference>
<feature type="domain" description="TonB C-terminal" evidence="5">
    <location>
        <begin position="289"/>
        <end position="384"/>
    </location>
</feature>
<dbReference type="SUPFAM" id="SSF74653">
    <property type="entry name" value="TolA/TonB C-terminal domain"/>
    <property type="match status" value="1"/>
</dbReference>
<keyword evidence="3" id="KW-1133">Transmembrane helix</keyword>
<dbReference type="InterPro" id="IPR012910">
    <property type="entry name" value="Plug_dom"/>
</dbReference>
<accession>A0A6J4KEG7</accession>
<dbReference type="Pfam" id="PF07715">
    <property type="entry name" value="Plug"/>
    <property type="match status" value="1"/>
</dbReference>
<dbReference type="Gene3D" id="3.30.1150.10">
    <property type="match status" value="1"/>
</dbReference>
<comment type="subcellular location">
    <subcellularLocation>
        <location evidence="1">Membrane</location>
        <topology evidence="1">Single-pass membrane protein</topology>
    </subcellularLocation>
</comment>
<protein>
    <recommendedName>
        <fullName evidence="5">TonB C-terminal domain-containing protein</fullName>
    </recommendedName>
</protein>
<keyword evidence="4" id="KW-0472">Membrane</keyword>
<dbReference type="PROSITE" id="PS52015">
    <property type="entry name" value="TONB_CTD"/>
    <property type="match status" value="1"/>
</dbReference>
<dbReference type="InterPro" id="IPR006260">
    <property type="entry name" value="TonB/TolA_C"/>
</dbReference>